<comment type="caution">
    <text evidence="7">The sequence shown here is derived from an EMBL/GenBank/DDBJ whole genome shotgun (WGS) entry which is preliminary data.</text>
</comment>
<dbReference type="PRINTS" id="PR00747">
    <property type="entry name" value="GLYHDRLASE47"/>
</dbReference>
<organism evidence="7 8">
    <name type="scientific">Paraconiothyrium brasiliense</name>
    <dbReference type="NCBI Taxonomy" id="300254"/>
    <lineage>
        <taxon>Eukaryota</taxon>
        <taxon>Fungi</taxon>
        <taxon>Dikarya</taxon>
        <taxon>Ascomycota</taxon>
        <taxon>Pezizomycotina</taxon>
        <taxon>Dothideomycetes</taxon>
        <taxon>Pleosporomycetidae</taxon>
        <taxon>Pleosporales</taxon>
        <taxon>Massarineae</taxon>
        <taxon>Didymosphaeriaceae</taxon>
        <taxon>Paraconiothyrium</taxon>
    </lineage>
</organism>
<evidence type="ECO:0000313" key="8">
    <source>
        <dbReference type="Proteomes" id="UP001521785"/>
    </source>
</evidence>
<keyword evidence="6" id="KW-0326">Glycosidase</keyword>
<accession>A0ABR3RQB0</accession>
<evidence type="ECO:0000256" key="6">
    <source>
        <dbReference type="RuleBase" id="RU361193"/>
    </source>
</evidence>
<gene>
    <name evidence="7" type="ORF">SLS60_004011</name>
</gene>
<dbReference type="Gene3D" id="3.20.20.80">
    <property type="entry name" value="Glycosidases"/>
    <property type="match status" value="1"/>
</dbReference>
<keyword evidence="5" id="KW-1015">Disulfide bond</keyword>
<dbReference type="InterPro" id="IPR050749">
    <property type="entry name" value="Glycosyl_Hydrolase_47"/>
</dbReference>
<dbReference type="InterPro" id="IPR036026">
    <property type="entry name" value="Seven-hairpin_glycosidases"/>
</dbReference>
<dbReference type="InterPro" id="IPR012341">
    <property type="entry name" value="6hp_glycosidase-like_sf"/>
</dbReference>
<dbReference type="EC" id="3.2.1.-" evidence="6"/>
<dbReference type="Pfam" id="PF01532">
    <property type="entry name" value="Glyco_hydro_47"/>
    <property type="match status" value="1"/>
</dbReference>
<evidence type="ECO:0000313" key="7">
    <source>
        <dbReference type="EMBL" id="KAL1606606.1"/>
    </source>
</evidence>
<dbReference type="InterPro" id="IPR017853">
    <property type="entry name" value="GH"/>
</dbReference>
<comment type="pathway">
    <text evidence="2">Protein modification; protein glycosylation.</text>
</comment>
<keyword evidence="4 6" id="KW-0378">Hydrolase</keyword>
<evidence type="ECO:0000256" key="1">
    <source>
        <dbReference type="ARBA" id="ARBA00001913"/>
    </source>
</evidence>
<keyword evidence="8" id="KW-1185">Reference proteome</keyword>
<evidence type="ECO:0000256" key="3">
    <source>
        <dbReference type="ARBA" id="ARBA00007658"/>
    </source>
</evidence>
<proteinExistence type="inferred from homology"/>
<dbReference type="Proteomes" id="UP001521785">
    <property type="component" value="Unassembled WGS sequence"/>
</dbReference>
<dbReference type="SUPFAM" id="SSF48225">
    <property type="entry name" value="Seven-hairpin glycosidases"/>
    <property type="match status" value="1"/>
</dbReference>
<dbReference type="InterPro" id="IPR001382">
    <property type="entry name" value="Glyco_hydro_47"/>
</dbReference>
<comment type="similarity">
    <text evidence="3 6">Belongs to the glycosyl hydrolase 47 family.</text>
</comment>
<sequence length="948" mass="106376">MIPLPKGTPLPIPRVQHHFGVETENNRQERLHRQAAVKGAFAHSWDGYKKHAWLQDEVTPLSASFRNTFGNRAATLVDALDTLLIMGLEEDFDLALRAIQKIDFSTTAEPVLNVFETNIRYLGGLLSAYDLSDGKHHVLLEKAVQLGDMLYGAFDTPNRLPITRWDWVNGALHVDQEAPMSALSAELGSLSLEFTRLTQLTGDAKYYDAVQRISDLIEKQQNSTAIPGLIPITVSPVDNDLTAYKTFTFGAMSDSLYEYLPKEFLMLGGRQEQYRTLYQHAIEAAKQHLFFRPLTPQNQDILISGNVRMSNLGMVKLDPEAQHLACFAGGMVGIAAKIFNRTDELDVARKLVDGCIWAYNSTPINIMPETFHVIPCRDPNDCEWNEERWHRGIVDQHVLDNNKDAAQIIEHDGLQPGMTKIGDRRFLLRPEAIESIFILYRITGDSTLQDEAWTMFTAITNATETAIAHSAIEDVTVKQAQGTKKIDECESFWMAETLKYFYLIFSDPSLPAVNGSWPYGPFSTKDRDIVNSRGEAVTWAGVNWPGSGETMVPEGVEWSSVEDILDLVKSVGFNFIRLTYAIEMIDQVYERNGSDVPLEVAMITGLGYKNGTKVTNEIVARNKGWTKDTGRFEVWDRIAEAALERGLYIHPDVHVGKAQWCCNNTDGNAWFDDYNFPVKNWHRGLQYVANWAKKHPNVVSMSLRNELRRAINSTAPTSTTGYNWLTFMGNYTAATDATYSVNPDILVTWSGLQYDQDLSALTSGRNLNTAPLYKGDAIRDGYRRKPVVFDLGSHPWGDKVVYELHLYSMSENLDTGSCPIIEAELYQSGFNALGINAPAACNITKDCPKAVRQTPVILSEFGSAQDSSIFNDTLQGCLKQFTTKNNVSWAMWSLAGSYRIRSGGQGVSDTWALTNYEWDGWQFEEGIEKWWKPWAKASLSQAQVSVMG</sequence>
<evidence type="ECO:0000256" key="4">
    <source>
        <dbReference type="ARBA" id="ARBA00022801"/>
    </source>
</evidence>
<comment type="cofactor">
    <cofactor evidence="1">
        <name>Ca(2+)</name>
        <dbReference type="ChEBI" id="CHEBI:29108"/>
    </cofactor>
</comment>
<evidence type="ECO:0000256" key="2">
    <source>
        <dbReference type="ARBA" id="ARBA00004922"/>
    </source>
</evidence>
<dbReference type="SUPFAM" id="SSF51445">
    <property type="entry name" value="(Trans)glycosidases"/>
    <property type="match status" value="1"/>
</dbReference>
<dbReference type="PANTHER" id="PTHR11742">
    <property type="entry name" value="MANNOSYL-OLIGOSACCHARIDE ALPHA-1,2-MANNOSIDASE-RELATED"/>
    <property type="match status" value="1"/>
</dbReference>
<reference evidence="7 8" key="1">
    <citation type="submission" date="2024-02" db="EMBL/GenBank/DDBJ databases">
        <title>De novo assembly and annotation of 12 fungi associated with fruit tree decline syndrome in Ontario, Canada.</title>
        <authorList>
            <person name="Sulman M."/>
            <person name="Ellouze W."/>
            <person name="Ilyukhin E."/>
        </authorList>
    </citation>
    <scope>NUCLEOTIDE SEQUENCE [LARGE SCALE GENOMIC DNA]</scope>
    <source>
        <strain evidence="7 8">M42-189</strain>
    </source>
</reference>
<evidence type="ECO:0000256" key="5">
    <source>
        <dbReference type="ARBA" id="ARBA00023157"/>
    </source>
</evidence>
<protein>
    <recommendedName>
        <fullName evidence="6">alpha-1,2-Mannosidase</fullName>
        <ecNumber evidence="6">3.2.1.-</ecNumber>
    </recommendedName>
</protein>
<dbReference type="Gene3D" id="1.50.10.10">
    <property type="match status" value="1"/>
</dbReference>
<dbReference type="PANTHER" id="PTHR11742:SF49">
    <property type="entry name" value="ALPHA-1,2-MANNOSIDASE"/>
    <property type="match status" value="1"/>
</dbReference>
<name>A0ABR3RQB0_9PLEO</name>
<dbReference type="EMBL" id="JAKJXO020000004">
    <property type="protein sequence ID" value="KAL1606606.1"/>
    <property type="molecule type" value="Genomic_DNA"/>
</dbReference>